<dbReference type="Gene3D" id="1.20.1250.20">
    <property type="entry name" value="MFS general substrate transporter like domains"/>
    <property type="match status" value="1"/>
</dbReference>
<feature type="transmembrane region" description="Helical" evidence="1">
    <location>
        <begin position="219"/>
        <end position="238"/>
    </location>
</feature>
<feature type="transmembrane region" description="Helical" evidence="1">
    <location>
        <begin position="84"/>
        <end position="103"/>
    </location>
</feature>
<proteinExistence type="predicted"/>
<feature type="transmembrane region" description="Helical" evidence="1">
    <location>
        <begin position="124"/>
        <end position="145"/>
    </location>
</feature>
<dbReference type="Proteomes" id="UP000250928">
    <property type="component" value="Unassembled WGS sequence"/>
</dbReference>
<accession>A0A6N4DUC7</accession>
<dbReference type="PANTHER" id="PTHR23547:SF1">
    <property type="entry name" value="MAJOR FACILITATOR SUPERFAMILY MFS_1"/>
    <property type="match status" value="1"/>
</dbReference>
<comment type="caution">
    <text evidence="2">The sequence shown here is derived from an EMBL/GenBank/DDBJ whole genome shotgun (WGS) entry which is preliminary data.</text>
</comment>
<gene>
    <name evidence="2" type="ORF">C3L24_09300</name>
</gene>
<feature type="transmembrane region" description="Helical" evidence="1">
    <location>
        <begin position="6"/>
        <end position="29"/>
    </location>
</feature>
<evidence type="ECO:0000313" key="2">
    <source>
        <dbReference type="EMBL" id="PUE00426.1"/>
    </source>
</evidence>
<reference evidence="2 3" key="1">
    <citation type="submission" date="2018-01" db="EMBL/GenBank/DDBJ databases">
        <title>Novel co-symbiosis in the lucinid bivalve Phacoides pectinatus.</title>
        <authorList>
            <person name="Lim S.J."/>
            <person name="Davis B.G."/>
            <person name="Gill D.E."/>
            <person name="Engel A.S."/>
            <person name="Anderson L.C."/>
            <person name="Campbell B.J."/>
        </authorList>
    </citation>
    <scope>NUCLEOTIDE SEQUENCE [LARGE SCALE GENOMIC DNA]</scope>
    <source>
        <strain evidence="2">N3_P5</strain>
    </source>
</reference>
<keyword evidence="1" id="KW-0472">Membrane</keyword>
<dbReference type="InterPro" id="IPR036259">
    <property type="entry name" value="MFS_trans_sf"/>
</dbReference>
<dbReference type="SUPFAM" id="SSF103473">
    <property type="entry name" value="MFS general substrate transporter"/>
    <property type="match status" value="1"/>
</dbReference>
<organism evidence="2 3">
    <name type="scientific">Candidatus Sedimenticola endophacoides</name>
    <dbReference type="NCBI Taxonomy" id="2548426"/>
    <lineage>
        <taxon>Bacteria</taxon>
        <taxon>Pseudomonadati</taxon>
        <taxon>Pseudomonadota</taxon>
        <taxon>Gammaproteobacteria</taxon>
        <taxon>Chromatiales</taxon>
        <taxon>Sedimenticolaceae</taxon>
        <taxon>Sedimenticola</taxon>
    </lineage>
</organism>
<evidence type="ECO:0008006" key="4">
    <source>
        <dbReference type="Google" id="ProtNLM"/>
    </source>
</evidence>
<dbReference type="AlphaFoldDB" id="A0A6N4DUC7"/>
<protein>
    <recommendedName>
        <fullName evidence="4">MFS transporter</fullName>
    </recommendedName>
</protein>
<sequence length="240" mass="25351">MLAGVGFRGALLILAGGLLILLLASLALLPGDIGKSAAKRKFSQLFSKSADINRLSAARLFLFGARDIWFVVGLPVFFSDQLGWSHAAIGGYLALWVIGYGVVQAAAPRLLRHLRHEQGPDGVVARRAAGLLLLVTGGIYFALALRVDAQVLLVGGLALFGAVFAVNSAVHSYLILAYSAHEEVAVNVGFYYMANAGGRLAGTLLSGAIYQVWGLEGCLLGSLLFLFCAYLLSFRLPADG</sequence>
<dbReference type="EMBL" id="PQCO01000223">
    <property type="protein sequence ID" value="PUE00426.1"/>
    <property type="molecule type" value="Genomic_DNA"/>
</dbReference>
<keyword evidence="1" id="KW-1133">Transmembrane helix</keyword>
<feature type="transmembrane region" description="Helical" evidence="1">
    <location>
        <begin position="57"/>
        <end position="78"/>
    </location>
</feature>
<dbReference type="PANTHER" id="PTHR23547">
    <property type="entry name" value="MAJOR FACILITATOR SUPERFAMILY DOMAIN, GENERAL SUBSTRATE TRANSPORTER"/>
    <property type="match status" value="1"/>
</dbReference>
<name>A0A6N4DUC7_9GAMM</name>
<dbReference type="InterPro" id="IPR047769">
    <property type="entry name" value="MFS_ArsJ"/>
</dbReference>
<feature type="transmembrane region" description="Helical" evidence="1">
    <location>
        <begin position="151"/>
        <end position="178"/>
    </location>
</feature>
<evidence type="ECO:0000256" key="1">
    <source>
        <dbReference type="SAM" id="Phobius"/>
    </source>
</evidence>
<evidence type="ECO:0000313" key="3">
    <source>
        <dbReference type="Proteomes" id="UP000250928"/>
    </source>
</evidence>
<keyword evidence="1" id="KW-0812">Transmembrane</keyword>